<name>A0ABR3W785_9PEZI</name>
<reference evidence="1 2" key="1">
    <citation type="journal article" date="2024" name="Commun. Biol.">
        <title>Comparative genomic analysis of thermophilic fungi reveals convergent evolutionary adaptations and gene losses.</title>
        <authorList>
            <person name="Steindorff A.S."/>
            <person name="Aguilar-Pontes M.V."/>
            <person name="Robinson A.J."/>
            <person name="Andreopoulos B."/>
            <person name="LaButti K."/>
            <person name="Kuo A."/>
            <person name="Mondo S."/>
            <person name="Riley R."/>
            <person name="Otillar R."/>
            <person name="Haridas S."/>
            <person name="Lipzen A."/>
            <person name="Grimwood J."/>
            <person name="Schmutz J."/>
            <person name="Clum A."/>
            <person name="Reid I.D."/>
            <person name="Moisan M.C."/>
            <person name="Butler G."/>
            <person name="Nguyen T.T.M."/>
            <person name="Dewar K."/>
            <person name="Conant G."/>
            <person name="Drula E."/>
            <person name="Henrissat B."/>
            <person name="Hansel C."/>
            <person name="Singer S."/>
            <person name="Hutchinson M.I."/>
            <person name="de Vries R.P."/>
            <person name="Natvig D.O."/>
            <person name="Powell A.J."/>
            <person name="Tsang A."/>
            <person name="Grigoriev I.V."/>
        </authorList>
    </citation>
    <scope>NUCLEOTIDE SEQUENCE [LARGE SCALE GENOMIC DNA]</scope>
    <source>
        <strain evidence="1 2">ATCC 24622</strain>
    </source>
</reference>
<gene>
    <name evidence="1" type="ORF">VTK73DRAFT_8648</name>
</gene>
<accession>A0ABR3W785</accession>
<organism evidence="1 2">
    <name type="scientific">Phialemonium thermophilum</name>
    <dbReference type="NCBI Taxonomy" id="223376"/>
    <lineage>
        <taxon>Eukaryota</taxon>
        <taxon>Fungi</taxon>
        <taxon>Dikarya</taxon>
        <taxon>Ascomycota</taxon>
        <taxon>Pezizomycotina</taxon>
        <taxon>Sordariomycetes</taxon>
        <taxon>Sordariomycetidae</taxon>
        <taxon>Cephalothecales</taxon>
        <taxon>Cephalothecaceae</taxon>
        <taxon>Phialemonium</taxon>
    </lineage>
</organism>
<keyword evidence="2" id="KW-1185">Reference proteome</keyword>
<evidence type="ECO:0000313" key="1">
    <source>
        <dbReference type="EMBL" id="KAL1854901.1"/>
    </source>
</evidence>
<sequence length="113" mass="13105">MTQICSLLVCCVYRKKGIVVIRATRPGATRSLSWIKTVAKGKLRHRPLLASFSAIRLYKHKSFLFRQKFLRDQQRNSDIQQTRDCFNPTCHFPQDTSPRSRLSYITSLLHGLP</sequence>
<dbReference type="Proteomes" id="UP001586593">
    <property type="component" value="Unassembled WGS sequence"/>
</dbReference>
<proteinExistence type="predicted"/>
<protein>
    <submittedName>
        <fullName evidence="1">Uncharacterized protein</fullName>
    </submittedName>
</protein>
<dbReference type="EMBL" id="JAZHXJ010000647">
    <property type="protein sequence ID" value="KAL1854901.1"/>
    <property type="molecule type" value="Genomic_DNA"/>
</dbReference>
<evidence type="ECO:0000313" key="2">
    <source>
        <dbReference type="Proteomes" id="UP001586593"/>
    </source>
</evidence>
<comment type="caution">
    <text evidence="1">The sequence shown here is derived from an EMBL/GenBank/DDBJ whole genome shotgun (WGS) entry which is preliminary data.</text>
</comment>